<dbReference type="Gene3D" id="3.40.50.720">
    <property type="entry name" value="NAD(P)-binding Rossmann-like Domain"/>
    <property type="match status" value="1"/>
</dbReference>
<accession>A0ABP8VEP9</accession>
<reference evidence="5" key="1">
    <citation type="journal article" date="2019" name="Int. J. Syst. Evol. Microbiol.">
        <title>The Global Catalogue of Microorganisms (GCM) 10K type strain sequencing project: providing services to taxonomists for standard genome sequencing and annotation.</title>
        <authorList>
            <consortium name="The Broad Institute Genomics Platform"/>
            <consortium name="The Broad Institute Genome Sequencing Center for Infectious Disease"/>
            <person name="Wu L."/>
            <person name="Ma J."/>
        </authorList>
    </citation>
    <scope>NUCLEOTIDE SEQUENCE [LARGE SCALE GENOMIC DNA]</scope>
    <source>
        <strain evidence="5">JCM 18054</strain>
    </source>
</reference>
<dbReference type="Pfam" id="PF03992">
    <property type="entry name" value="ABM"/>
    <property type="match status" value="1"/>
</dbReference>
<evidence type="ECO:0000259" key="3">
    <source>
        <dbReference type="PROSITE" id="PS51725"/>
    </source>
</evidence>
<feature type="domain" description="ABM" evidence="3">
    <location>
        <begin position="257"/>
        <end position="350"/>
    </location>
</feature>
<protein>
    <recommendedName>
        <fullName evidence="3">ABM domain-containing protein</fullName>
    </recommendedName>
</protein>
<dbReference type="InterPro" id="IPR007138">
    <property type="entry name" value="ABM_dom"/>
</dbReference>
<dbReference type="InterPro" id="IPR036291">
    <property type="entry name" value="NAD(P)-bd_dom_sf"/>
</dbReference>
<dbReference type="RefSeq" id="WP_346055806.1">
    <property type="nucleotide sequence ID" value="NZ_BAABIB010000120.1"/>
</dbReference>
<evidence type="ECO:0000313" key="4">
    <source>
        <dbReference type="EMBL" id="GAA4661494.1"/>
    </source>
</evidence>
<dbReference type="Pfam" id="PF13561">
    <property type="entry name" value="adh_short_C2"/>
    <property type="match status" value="1"/>
</dbReference>
<dbReference type="Proteomes" id="UP001500192">
    <property type="component" value="Unassembled WGS sequence"/>
</dbReference>
<gene>
    <name evidence="4" type="ORF">GCM10023214_62220</name>
</gene>
<name>A0ABP8VEP9_9PSEU</name>
<keyword evidence="5" id="KW-1185">Reference proteome</keyword>
<dbReference type="SUPFAM" id="SSF51735">
    <property type="entry name" value="NAD(P)-binding Rossmann-fold domains"/>
    <property type="match status" value="1"/>
</dbReference>
<dbReference type="Gene3D" id="3.30.70.100">
    <property type="match status" value="1"/>
</dbReference>
<dbReference type="PANTHER" id="PTHR43669:SF3">
    <property type="entry name" value="ALCOHOL DEHYDROGENASE, PUTATIVE (AFU_ORTHOLOGUE AFUA_3G03445)-RELATED"/>
    <property type="match status" value="1"/>
</dbReference>
<dbReference type="PROSITE" id="PS51725">
    <property type="entry name" value="ABM"/>
    <property type="match status" value="1"/>
</dbReference>
<dbReference type="EMBL" id="BAABIB010000120">
    <property type="protein sequence ID" value="GAA4661494.1"/>
    <property type="molecule type" value="Genomic_DNA"/>
</dbReference>
<sequence length="353" mass="37251">MVSTNHHKLDVHDLSGRRVLVPGGTGGVGEGVVRRYLAAGADVVVPTRTEQRAEEFRKVLGDAATARLHLVVHDYTSFAGAEGLATEMARNLGGIDDVVAPIGGFWSGRRLWEIDESDWQTAFVGLATAHAAVMRACVPHLSPSGAYCVVVGESAVTPVPTAGLVSMEQSALLMMQRVLTAELGGDRRVFALVLGPVRTRSATAAGPGWVTADEVGDVAVAASAGSLAGREIQLRDQGDVSRAIAVLRNGRSRAEAVVTMSTMRPKPGRESELLDLLGELATQIRAEPGCLRYSAHLTRAADHPTVLILMEFESSEAFEAHSARIAEQVPRIGALLETPPAPPALFGSDMTTA</sequence>
<evidence type="ECO:0000256" key="1">
    <source>
        <dbReference type="ARBA" id="ARBA00006484"/>
    </source>
</evidence>
<organism evidence="4 5">
    <name type="scientific">Amycolatopsis dongchuanensis</name>
    <dbReference type="NCBI Taxonomy" id="1070866"/>
    <lineage>
        <taxon>Bacteria</taxon>
        <taxon>Bacillati</taxon>
        <taxon>Actinomycetota</taxon>
        <taxon>Actinomycetes</taxon>
        <taxon>Pseudonocardiales</taxon>
        <taxon>Pseudonocardiaceae</taxon>
        <taxon>Amycolatopsis</taxon>
    </lineage>
</organism>
<dbReference type="InterPro" id="IPR011008">
    <property type="entry name" value="Dimeric_a/b-barrel"/>
</dbReference>
<keyword evidence="2" id="KW-0560">Oxidoreductase</keyword>
<dbReference type="PANTHER" id="PTHR43669">
    <property type="entry name" value="5-KETO-D-GLUCONATE 5-REDUCTASE"/>
    <property type="match status" value="1"/>
</dbReference>
<dbReference type="InterPro" id="IPR002347">
    <property type="entry name" value="SDR_fam"/>
</dbReference>
<dbReference type="SUPFAM" id="SSF54909">
    <property type="entry name" value="Dimeric alpha+beta barrel"/>
    <property type="match status" value="1"/>
</dbReference>
<evidence type="ECO:0000256" key="2">
    <source>
        <dbReference type="ARBA" id="ARBA00023002"/>
    </source>
</evidence>
<comment type="caution">
    <text evidence="4">The sequence shown here is derived from an EMBL/GenBank/DDBJ whole genome shotgun (WGS) entry which is preliminary data.</text>
</comment>
<evidence type="ECO:0000313" key="5">
    <source>
        <dbReference type="Proteomes" id="UP001500192"/>
    </source>
</evidence>
<comment type="similarity">
    <text evidence="1">Belongs to the short-chain dehydrogenases/reductases (SDR) family.</text>
</comment>
<proteinExistence type="inferred from homology"/>